<dbReference type="InterPro" id="IPR000897">
    <property type="entry name" value="SRP54_GTPase_dom"/>
</dbReference>
<dbReference type="EMBL" id="CP064981">
    <property type="protein sequence ID" value="QQR92736.1"/>
    <property type="molecule type" value="Genomic_DNA"/>
</dbReference>
<dbReference type="InterPro" id="IPR027417">
    <property type="entry name" value="P-loop_NTPase"/>
</dbReference>
<feature type="region of interest" description="Disordered" evidence="10">
    <location>
        <begin position="424"/>
        <end position="450"/>
    </location>
</feature>
<feature type="domain" description="SRP54-type proteins GTP-binding" evidence="11">
    <location>
        <begin position="264"/>
        <end position="277"/>
    </location>
</feature>
<dbReference type="Pfam" id="PF02978">
    <property type="entry name" value="SRP_SPB"/>
    <property type="match status" value="1"/>
</dbReference>
<keyword evidence="3 9" id="KW-0547">Nucleotide-binding</keyword>
<sequence length="450" mass="49900">MGLGDSLRKAFDAFNSLRVVDKDSVKALIKELQRALISSDVDINLVLQLSKELEKAALSEDIPKGLNRKEHLVSLTYDALIDLLGGKENHIPQKPNSILMVGLFGSGKTTTTAKLAHYYQKRGFRVGMIAADTFRPAAIDQLEQLHKKIPGTFFYANRGEENAAAVVKQGIAELMSKGCHTIIVDSAGRSALDDELVAEIKDIHAVLKPEHTWLVLGGDIGQQAKKQATAFHDAVGVNGVILTRMDGSAKGGGALAACKTTNAPVLFLGVGEKISDLEEFHADRFLSRVMGYGDLKGLLDKMEELKEEAALQENPLEGTFTLQSFYNQLQATRKMGSLSKIAEMLGFGNNIPKEEMEVGEEKLNRYKSMMDSMTKQEKKNPELITSSRIQRIAKGSGMGEEDVRELLKHYRQLKKMVDKFKHLDEEKMKDPKGLQKMMQGFQKPKKIKIR</sequence>
<reference evidence="12" key="1">
    <citation type="submission" date="2020-11" db="EMBL/GenBank/DDBJ databases">
        <title>Connecting structure to function with the recovery of over 1000 high-quality activated sludge metagenome-assembled genomes encoding full-length rRNA genes using long-read sequencing.</title>
        <authorList>
            <person name="Singleton C.M."/>
            <person name="Petriglieri F."/>
            <person name="Kristensen J.M."/>
            <person name="Kirkegaard R.H."/>
            <person name="Michaelsen T.Y."/>
            <person name="Andersen M.H."/>
            <person name="Karst S.M."/>
            <person name="Dueholm M.S."/>
            <person name="Nielsen P.H."/>
            <person name="Albertsen M."/>
        </authorList>
    </citation>
    <scope>NUCLEOTIDE SEQUENCE</scope>
    <source>
        <strain evidence="12">Fred_18-Q3-R57-64_BAT3C.431</strain>
    </source>
</reference>
<keyword evidence="6 9" id="KW-0342">GTP-binding</keyword>
<dbReference type="GO" id="GO:0008312">
    <property type="term" value="F:7S RNA binding"/>
    <property type="evidence" value="ECO:0007669"/>
    <property type="project" value="UniProtKB-UniRule"/>
</dbReference>
<evidence type="ECO:0000256" key="1">
    <source>
        <dbReference type="ARBA" id="ARBA00005450"/>
    </source>
</evidence>
<dbReference type="Gene3D" id="1.10.260.30">
    <property type="entry name" value="Signal recognition particle, SRP54 subunit, M-domain"/>
    <property type="match status" value="1"/>
</dbReference>
<dbReference type="SUPFAM" id="SSF47446">
    <property type="entry name" value="Signal peptide-binding domain"/>
    <property type="match status" value="1"/>
</dbReference>
<organism evidence="12">
    <name type="scientific">Candidatus Iainarchaeum sp</name>
    <dbReference type="NCBI Taxonomy" id="3101447"/>
    <lineage>
        <taxon>Archaea</taxon>
        <taxon>Candidatus Iainarchaeota</taxon>
        <taxon>Candidatus Iainarchaeia</taxon>
        <taxon>Candidatus Iainarchaeales</taxon>
        <taxon>Candidatus Iainarchaeaceae</taxon>
        <taxon>Candidatus Iainarchaeum</taxon>
    </lineage>
</organism>
<dbReference type="InterPro" id="IPR036225">
    <property type="entry name" value="SRP/SRP_N"/>
</dbReference>
<comment type="subcellular location">
    <subcellularLocation>
        <location evidence="9">Cytoplasm</location>
    </subcellularLocation>
    <text evidence="9">The SRP-RNC complex is targeted to the cytoplasmic membrane.</text>
</comment>
<dbReference type="Gene3D" id="1.20.120.140">
    <property type="entry name" value="Signal recognition particle SRP54, nucleotide-binding domain"/>
    <property type="match status" value="1"/>
</dbReference>
<dbReference type="SMART" id="SM00963">
    <property type="entry name" value="SRP54_N"/>
    <property type="match status" value="1"/>
</dbReference>
<keyword evidence="7 9" id="KW-0733">Signal recognition particle</keyword>
<dbReference type="PANTHER" id="PTHR11564">
    <property type="entry name" value="SIGNAL RECOGNITION PARTICLE 54K PROTEIN SRP54"/>
    <property type="match status" value="1"/>
</dbReference>
<comment type="similarity">
    <text evidence="1 9">Belongs to the GTP-binding SRP family. SRP54 subfamily.</text>
</comment>
<comment type="subunit">
    <text evidence="9">Part of the signal recognition particle protein translocation system, which is composed of SRP and FtsY. Archaeal SRP consists of a 7S RNA molecule of 300 nucleotides and two protein subunits: SRP54 and SRP19.</text>
</comment>
<evidence type="ECO:0000256" key="4">
    <source>
        <dbReference type="ARBA" id="ARBA00022801"/>
    </source>
</evidence>
<dbReference type="SUPFAM" id="SSF47364">
    <property type="entry name" value="Domain of the SRP/SRP receptor G-proteins"/>
    <property type="match status" value="1"/>
</dbReference>
<dbReference type="Pfam" id="PF02881">
    <property type="entry name" value="SRP54_N"/>
    <property type="match status" value="1"/>
</dbReference>
<dbReference type="InterPro" id="IPR013822">
    <property type="entry name" value="Signal_recog_particl_SRP54_hlx"/>
</dbReference>
<name>A0A7T9I258_9ARCH</name>
<dbReference type="InterPro" id="IPR004125">
    <property type="entry name" value="Signal_recog_particle_SRP54_M"/>
</dbReference>
<protein>
    <recommendedName>
        <fullName evidence="9">Signal recognition particle 54 kDa protein</fullName>
        <shortName evidence="9">SRP54</shortName>
        <ecNumber evidence="9">3.6.5.4</ecNumber>
    </recommendedName>
</protein>
<dbReference type="SMART" id="SM00382">
    <property type="entry name" value="AAA"/>
    <property type="match status" value="1"/>
</dbReference>
<evidence type="ECO:0000313" key="12">
    <source>
        <dbReference type="EMBL" id="QQR92736.1"/>
    </source>
</evidence>
<dbReference type="Pfam" id="PF00448">
    <property type="entry name" value="SRP54"/>
    <property type="match status" value="1"/>
</dbReference>
<dbReference type="EC" id="3.6.5.4" evidence="9"/>
<keyword evidence="2 9" id="KW-0963">Cytoplasm</keyword>
<evidence type="ECO:0000256" key="6">
    <source>
        <dbReference type="ARBA" id="ARBA00023134"/>
    </source>
</evidence>
<feature type="binding site" evidence="9">
    <location>
        <begin position="243"/>
        <end position="246"/>
    </location>
    <ligand>
        <name>GTP</name>
        <dbReference type="ChEBI" id="CHEBI:37565"/>
    </ligand>
</feature>
<dbReference type="PANTHER" id="PTHR11564:SF5">
    <property type="entry name" value="SIGNAL RECOGNITION PARTICLE SUBUNIT SRP54"/>
    <property type="match status" value="1"/>
</dbReference>
<dbReference type="SMART" id="SM00962">
    <property type="entry name" value="SRP54"/>
    <property type="match status" value="1"/>
</dbReference>
<keyword evidence="4 9" id="KW-0378">Hydrolase</keyword>
<evidence type="ECO:0000256" key="5">
    <source>
        <dbReference type="ARBA" id="ARBA00022884"/>
    </source>
</evidence>
<keyword evidence="5 9" id="KW-0694">RNA-binding</keyword>
<dbReference type="GO" id="GO:0006614">
    <property type="term" value="P:SRP-dependent cotranslational protein targeting to membrane"/>
    <property type="evidence" value="ECO:0007669"/>
    <property type="project" value="InterPro"/>
</dbReference>
<proteinExistence type="inferred from homology"/>
<feature type="binding site" evidence="9">
    <location>
        <begin position="185"/>
        <end position="189"/>
    </location>
    <ligand>
        <name>GTP</name>
        <dbReference type="ChEBI" id="CHEBI:37565"/>
    </ligand>
</feature>
<evidence type="ECO:0000256" key="2">
    <source>
        <dbReference type="ARBA" id="ARBA00022490"/>
    </source>
</evidence>
<evidence type="ECO:0000259" key="11">
    <source>
        <dbReference type="PROSITE" id="PS00300"/>
    </source>
</evidence>
<gene>
    <name evidence="12" type="primary">ffh</name>
    <name evidence="9" type="synonym">srp54</name>
    <name evidence="12" type="ORF">IPJ89_00640</name>
</gene>
<dbReference type="Gene3D" id="3.40.50.300">
    <property type="entry name" value="P-loop containing nucleotide triphosphate hydrolases"/>
    <property type="match status" value="1"/>
</dbReference>
<dbReference type="InterPro" id="IPR003593">
    <property type="entry name" value="AAA+_ATPase"/>
</dbReference>
<evidence type="ECO:0000256" key="8">
    <source>
        <dbReference type="ARBA" id="ARBA00023274"/>
    </source>
</evidence>
<feature type="compositionally biased region" description="Basic and acidic residues" evidence="10">
    <location>
        <begin position="424"/>
        <end position="433"/>
    </location>
</feature>
<evidence type="ECO:0000256" key="3">
    <source>
        <dbReference type="ARBA" id="ARBA00022741"/>
    </source>
</evidence>
<dbReference type="GO" id="GO:0005525">
    <property type="term" value="F:GTP binding"/>
    <property type="evidence" value="ECO:0007669"/>
    <property type="project" value="UniProtKB-UniRule"/>
</dbReference>
<evidence type="ECO:0000256" key="7">
    <source>
        <dbReference type="ARBA" id="ARBA00023135"/>
    </source>
</evidence>
<dbReference type="PROSITE" id="PS00300">
    <property type="entry name" value="SRP54"/>
    <property type="match status" value="1"/>
</dbReference>
<comment type="function">
    <text evidence="9">Involved in targeting and insertion of nascent membrane proteins into the cytoplasmic membrane. Binds to the hydrophobic signal sequence of the ribosome-nascent chain (RNC) as it emerges from the ribosomes. The SRP-RNC complex is then targeted to the cytoplasmic membrane where it interacts with the SRP receptor FtsY.</text>
</comment>
<dbReference type="SUPFAM" id="SSF52540">
    <property type="entry name" value="P-loop containing nucleoside triphosphate hydrolases"/>
    <property type="match status" value="1"/>
</dbReference>
<dbReference type="HAMAP" id="MF_00306">
    <property type="entry name" value="SRP54"/>
    <property type="match status" value="1"/>
</dbReference>
<dbReference type="InterPro" id="IPR042101">
    <property type="entry name" value="SRP54_N_sf"/>
</dbReference>
<evidence type="ECO:0000256" key="10">
    <source>
        <dbReference type="SAM" id="MobiDB-lite"/>
    </source>
</evidence>
<accession>A0A7T9I258</accession>
<dbReference type="AlphaFoldDB" id="A0A7T9I258"/>
<dbReference type="GO" id="GO:0048500">
    <property type="term" value="C:signal recognition particle"/>
    <property type="evidence" value="ECO:0007669"/>
    <property type="project" value="UniProtKB-UniRule"/>
</dbReference>
<comment type="catalytic activity">
    <reaction evidence="9">
        <text>GTP + H2O = GDP + phosphate + H(+)</text>
        <dbReference type="Rhea" id="RHEA:19669"/>
        <dbReference type="ChEBI" id="CHEBI:15377"/>
        <dbReference type="ChEBI" id="CHEBI:15378"/>
        <dbReference type="ChEBI" id="CHEBI:37565"/>
        <dbReference type="ChEBI" id="CHEBI:43474"/>
        <dbReference type="ChEBI" id="CHEBI:58189"/>
        <dbReference type="EC" id="3.6.5.4"/>
    </reaction>
</comment>
<dbReference type="Proteomes" id="UP000596004">
    <property type="component" value="Chromosome"/>
</dbReference>
<keyword evidence="8 9" id="KW-0687">Ribonucleoprotein</keyword>
<evidence type="ECO:0000256" key="9">
    <source>
        <dbReference type="HAMAP-Rule" id="MF_00306"/>
    </source>
</evidence>
<dbReference type="GO" id="GO:0003924">
    <property type="term" value="F:GTPase activity"/>
    <property type="evidence" value="ECO:0007669"/>
    <property type="project" value="UniProtKB-UniRule"/>
</dbReference>
<dbReference type="InterPro" id="IPR022941">
    <property type="entry name" value="SRP54"/>
</dbReference>
<comment type="domain">
    <text evidence="9">Composed of three domains: the N-terminal N domain, which is responsible for interactions with the ribosome, the central G domain, which binds GTP, and the C-terminal M domain, which binds the RNA and the signal sequence of the RNC.</text>
</comment>
<dbReference type="InterPro" id="IPR036891">
    <property type="entry name" value="Signal_recog_part_SRP54_M_sf"/>
</dbReference>
<feature type="binding site" evidence="9">
    <location>
        <begin position="102"/>
        <end position="109"/>
    </location>
    <ligand>
        <name>GTP</name>
        <dbReference type="ChEBI" id="CHEBI:37565"/>
    </ligand>
</feature>